<sequence>MRRRFKFSKGSLVVGLGMMIAASVNSFPPAPHHLIKGMVRDAMGYPVEDEGIVYLTTNNGVKIVAALAPSLYFEASYRMEVPMDAGVAPGAYKPTALNPLVPFTMRVEIGSQTYVPIEMSGANPSLGIAGGTSNIDLTLGVDSDGDGLPDLWEESVIAKSVRLNGLEDVDPGGDLDRDGLSNYEEYLAHTYAYDLLEGLDLKIKAVTEEAYFIEFLVIDGHSYSILGSSNMEEWGKQLFEVTSEVSDEELTRDYSADDVKIIEVAIPRSQGEAAFFKLKVE</sequence>
<comment type="caution">
    <text evidence="2">The sequence shown here is derived from an EMBL/GenBank/DDBJ whole genome shotgun (WGS) entry which is preliminary data.</text>
</comment>
<proteinExistence type="predicted"/>
<organism evidence="2 3">
    <name type="scientific">Pelagicoccus mobilis</name>
    <dbReference type="NCBI Taxonomy" id="415221"/>
    <lineage>
        <taxon>Bacteria</taxon>
        <taxon>Pseudomonadati</taxon>
        <taxon>Verrucomicrobiota</taxon>
        <taxon>Opitutia</taxon>
        <taxon>Puniceicoccales</taxon>
        <taxon>Pelagicoccaceae</taxon>
        <taxon>Pelagicoccus</taxon>
    </lineage>
</organism>
<gene>
    <name evidence="2" type="ORF">JIN87_02430</name>
</gene>
<evidence type="ECO:0000256" key="1">
    <source>
        <dbReference type="SAM" id="SignalP"/>
    </source>
</evidence>
<accession>A0A934VPN4</accession>
<dbReference type="AlphaFoldDB" id="A0A934VPN4"/>
<dbReference type="RefSeq" id="WP_200353923.1">
    <property type="nucleotide sequence ID" value="NZ_JAENIL010000003.1"/>
</dbReference>
<feature type="chain" id="PRO_5037611175" evidence="1">
    <location>
        <begin position="27"/>
        <end position="281"/>
    </location>
</feature>
<dbReference type="Proteomes" id="UP000617628">
    <property type="component" value="Unassembled WGS sequence"/>
</dbReference>
<keyword evidence="3" id="KW-1185">Reference proteome</keyword>
<reference evidence="2" key="1">
    <citation type="submission" date="2021-01" db="EMBL/GenBank/DDBJ databases">
        <title>Modified the classification status of verrucomicrobia.</title>
        <authorList>
            <person name="Feng X."/>
        </authorList>
    </citation>
    <scope>NUCLEOTIDE SEQUENCE</scope>
    <source>
        <strain evidence="2">KCTC 13126</strain>
    </source>
</reference>
<name>A0A934VPN4_9BACT</name>
<dbReference type="EMBL" id="JAENIL010000003">
    <property type="protein sequence ID" value="MBK1875704.1"/>
    <property type="molecule type" value="Genomic_DNA"/>
</dbReference>
<evidence type="ECO:0000313" key="3">
    <source>
        <dbReference type="Proteomes" id="UP000617628"/>
    </source>
</evidence>
<protein>
    <submittedName>
        <fullName evidence="2">Uncharacterized protein</fullName>
    </submittedName>
</protein>
<evidence type="ECO:0000313" key="2">
    <source>
        <dbReference type="EMBL" id="MBK1875704.1"/>
    </source>
</evidence>
<keyword evidence="1" id="KW-0732">Signal</keyword>
<feature type="signal peptide" evidence="1">
    <location>
        <begin position="1"/>
        <end position="26"/>
    </location>
</feature>